<keyword evidence="1" id="KW-0732">Signal</keyword>
<dbReference type="Proteomes" id="UP001150062">
    <property type="component" value="Unassembled WGS sequence"/>
</dbReference>
<feature type="signal peptide" evidence="1">
    <location>
        <begin position="1"/>
        <end position="24"/>
    </location>
</feature>
<reference evidence="2" key="1">
    <citation type="submission" date="2022-08" db="EMBL/GenBank/DDBJ databases">
        <title>Novel sulfate-reducing endosymbionts in the free-living metamonad Anaeramoeba.</title>
        <authorList>
            <person name="Jerlstrom-Hultqvist J."/>
            <person name="Cepicka I."/>
            <person name="Gallot-Lavallee L."/>
            <person name="Salas-Leiva D."/>
            <person name="Curtis B.A."/>
            <person name="Zahonova K."/>
            <person name="Pipaliya S."/>
            <person name="Dacks J."/>
            <person name="Roger A.J."/>
        </authorList>
    </citation>
    <scope>NUCLEOTIDE SEQUENCE</scope>
    <source>
        <strain evidence="2">Schooner1</strain>
    </source>
</reference>
<evidence type="ECO:0000313" key="3">
    <source>
        <dbReference type="Proteomes" id="UP001150062"/>
    </source>
</evidence>
<dbReference type="PANTHER" id="PTHR38745">
    <property type="entry name" value="PHOSPHATASE, PUTATIVE-RELATED"/>
    <property type="match status" value="1"/>
</dbReference>
<dbReference type="InterPro" id="IPR029021">
    <property type="entry name" value="Prot-tyrosine_phosphatase-like"/>
</dbReference>
<dbReference type="SUPFAM" id="SSF52799">
    <property type="entry name" value="(Phosphotyrosine protein) phosphatases II"/>
    <property type="match status" value="1"/>
</dbReference>
<name>A0ABQ8Y945_9EUKA</name>
<evidence type="ECO:0000256" key="1">
    <source>
        <dbReference type="SAM" id="SignalP"/>
    </source>
</evidence>
<dbReference type="EMBL" id="JAOAOG010000198">
    <property type="protein sequence ID" value="KAJ6240799.1"/>
    <property type="molecule type" value="Genomic_DNA"/>
</dbReference>
<comment type="caution">
    <text evidence="2">The sequence shown here is derived from an EMBL/GenBank/DDBJ whole genome shotgun (WGS) entry which is preliminary data.</text>
</comment>
<keyword evidence="3" id="KW-1185">Reference proteome</keyword>
<evidence type="ECO:0000313" key="2">
    <source>
        <dbReference type="EMBL" id="KAJ6240799.1"/>
    </source>
</evidence>
<dbReference type="InterPro" id="IPR016130">
    <property type="entry name" value="Tyr_Pase_AS"/>
</dbReference>
<sequence length="241" mass="28542">MFKLFLCCLLILNFSRIQNSLVRSEDFHANMVHLIDSYQGNYLFRGNEPVINGTFFAYPELTETMKTIIEAQGFTAPTNFELIDMNFLNLFSKKEAENTKIEEDWYQKHSQSQNFFAWPIYGSVTDPDMYTDEERKKKALTFDNWDIDRLTPRLKITYDLLHKVDTLPKLIYFHCEGGKDRTGEFGGSYMMLHFGWDYAKALYWDTQIAGRVLEIFSINHLHWYCYYLKEKLGRDISCELN</sequence>
<dbReference type="PROSITE" id="PS00383">
    <property type="entry name" value="TYR_PHOSPHATASE_1"/>
    <property type="match status" value="1"/>
</dbReference>
<dbReference type="Gene3D" id="3.90.190.10">
    <property type="entry name" value="Protein tyrosine phosphatase superfamily"/>
    <property type="match status" value="1"/>
</dbReference>
<gene>
    <name evidence="2" type="ORF">M0813_23897</name>
</gene>
<accession>A0ABQ8Y945</accession>
<feature type="chain" id="PRO_5045083681" evidence="1">
    <location>
        <begin position="25"/>
        <end position="241"/>
    </location>
</feature>
<protein>
    <submittedName>
        <fullName evidence="2">Phosphatase</fullName>
    </submittedName>
</protein>
<organism evidence="2 3">
    <name type="scientific">Anaeramoeba flamelloides</name>
    <dbReference type="NCBI Taxonomy" id="1746091"/>
    <lineage>
        <taxon>Eukaryota</taxon>
        <taxon>Metamonada</taxon>
        <taxon>Anaeramoebidae</taxon>
        <taxon>Anaeramoeba</taxon>
    </lineage>
</organism>
<proteinExistence type="predicted"/>
<dbReference type="PANTHER" id="PTHR38745:SF2">
    <property type="entry name" value="TYROSINE SPECIFIC PROTEIN PHOSPHATASES DOMAIN-CONTAINING PROTEIN"/>
    <property type="match status" value="1"/>
</dbReference>